<feature type="transmembrane region" description="Helical" evidence="1">
    <location>
        <begin position="21"/>
        <end position="44"/>
    </location>
</feature>
<dbReference type="Pfam" id="PF07843">
    <property type="entry name" value="DUF1634"/>
    <property type="match status" value="1"/>
</dbReference>
<protein>
    <submittedName>
        <fullName evidence="2">Uncharacterized membrane protein</fullName>
    </submittedName>
</protein>
<gene>
    <name evidence="2" type="ORF">SAMN05192574_118128</name>
</gene>
<dbReference type="Proteomes" id="UP000198942">
    <property type="component" value="Unassembled WGS sequence"/>
</dbReference>
<evidence type="ECO:0000256" key="1">
    <source>
        <dbReference type="SAM" id="Phobius"/>
    </source>
</evidence>
<dbReference type="EMBL" id="FOCL01000018">
    <property type="protein sequence ID" value="SEP00302.1"/>
    <property type="molecule type" value="Genomic_DNA"/>
</dbReference>
<feature type="transmembrane region" description="Helical" evidence="1">
    <location>
        <begin position="111"/>
        <end position="131"/>
    </location>
</feature>
<keyword evidence="3" id="KW-1185">Reference proteome</keyword>
<accession>A0A1H8UAK7</accession>
<dbReference type="InterPro" id="IPR012861">
    <property type="entry name" value="DUF1634"/>
</dbReference>
<keyword evidence="1" id="KW-1133">Transmembrane helix</keyword>
<keyword evidence="1" id="KW-0812">Transmembrane</keyword>
<evidence type="ECO:0000313" key="3">
    <source>
        <dbReference type="Proteomes" id="UP000198942"/>
    </source>
</evidence>
<dbReference type="STRING" id="551995.SAMN05192574_118128"/>
<organism evidence="2 3">
    <name type="scientific">Mucilaginibacter gossypiicola</name>
    <dbReference type="NCBI Taxonomy" id="551995"/>
    <lineage>
        <taxon>Bacteria</taxon>
        <taxon>Pseudomonadati</taxon>
        <taxon>Bacteroidota</taxon>
        <taxon>Sphingobacteriia</taxon>
        <taxon>Sphingobacteriales</taxon>
        <taxon>Sphingobacteriaceae</taxon>
        <taxon>Mucilaginibacter</taxon>
    </lineage>
</organism>
<keyword evidence="1" id="KW-0472">Membrane</keyword>
<evidence type="ECO:0000313" key="2">
    <source>
        <dbReference type="EMBL" id="SEP00302.1"/>
    </source>
</evidence>
<dbReference type="AlphaFoldDB" id="A0A1H8UAK7"/>
<feature type="transmembrane region" description="Helical" evidence="1">
    <location>
        <begin position="81"/>
        <end position="104"/>
    </location>
</feature>
<dbReference type="OrthoDB" id="1072981at2"/>
<reference evidence="3" key="1">
    <citation type="submission" date="2016-10" db="EMBL/GenBank/DDBJ databases">
        <authorList>
            <person name="Varghese N."/>
            <person name="Submissions S."/>
        </authorList>
    </citation>
    <scope>NUCLEOTIDE SEQUENCE [LARGE SCALE GENOMIC DNA]</scope>
    <source>
        <strain evidence="3">Gh-48</strain>
    </source>
</reference>
<dbReference type="RefSeq" id="WP_091221281.1">
    <property type="nucleotide sequence ID" value="NZ_FOCL01000018.1"/>
</dbReference>
<proteinExistence type="predicted"/>
<name>A0A1H8UAK7_9SPHI</name>
<sequence length="133" mass="14799">MKKLLSKTYWEDQDVEQLVGLQLRFGVIISSIVVLAGGTFYLLAQGQMAVPDYTRFIGEGQGYTSFTGIIRGVAHLQTKEFIQLGVLLLIATPILRIAFSLFAFVLEKDKLYIGITILVLCIIFFSMFGGLKV</sequence>